<protein>
    <recommendedName>
        <fullName evidence="8">Rhodopsin domain-containing protein</fullName>
    </recommendedName>
</protein>
<feature type="transmembrane region" description="Helical" evidence="7">
    <location>
        <begin position="212"/>
        <end position="234"/>
    </location>
</feature>
<feature type="transmembrane region" description="Helical" evidence="7">
    <location>
        <begin position="15"/>
        <end position="36"/>
    </location>
</feature>
<dbReference type="Proteomes" id="UP000799770">
    <property type="component" value="Unassembled WGS sequence"/>
</dbReference>
<dbReference type="GO" id="GO:0016020">
    <property type="term" value="C:membrane"/>
    <property type="evidence" value="ECO:0007669"/>
    <property type="project" value="UniProtKB-SubCell"/>
</dbReference>
<name>A0A6A5YJI1_9PLEO</name>
<feature type="transmembrane region" description="Helical" evidence="7">
    <location>
        <begin position="131"/>
        <end position="152"/>
    </location>
</feature>
<evidence type="ECO:0000256" key="1">
    <source>
        <dbReference type="ARBA" id="ARBA00004141"/>
    </source>
</evidence>
<evidence type="ECO:0000256" key="6">
    <source>
        <dbReference type="SAM" id="MobiDB-lite"/>
    </source>
</evidence>
<evidence type="ECO:0000313" key="10">
    <source>
        <dbReference type="Proteomes" id="UP000799770"/>
    </source>
</evidence>
<sequence length="341" mass="37880">MSFSPTFLAEDNSASLLDTCIFFIVIESFFITLMYTSRYLSSDNKANTWMTLLLTSAYCTCLSKITTAILMVKIGGAGHHMPALEPSTIQTLFKLLTAHQIICPLTTSLTKLGILVLFNQILSRTSQLYKRAIQVTFVLVLLTAIVQVLIPFGNCKPFAFNWNKTIEGGSCAFNDLALWRYLTIPNVITTIMMVVIPLPAMYRLQVSTATKAALYLVFSVAIVGFVAAIMRFHAFLAVKNFNDFSFEIIEPECWTIAESGIYLVVGVLPTLRPLVRQVCRDGKFDRLLSRSFGRSRKSASADTTKRDSATSASMVEQKEMSSMPMKTGIEARELEYSGSPV</sequence>
<dbReference type="AlphaFoldDB" id="A0A6A5YJI1"/>
<feature type="transmembrane region" description="Helical" evidence="7">
    <location>
        <begin position="48"/>
        <end position="72"/>
    </location>
</feature>
<keyword evidence="4 7" id="KW-0472">Membrane</keyword>
<dbReference type="OrthoDB" id="3648173at2759"/>
<comment type="similarity">
    <text evidence="5">Belongs to the SAT4 family.</text>
</comment>
<reference evidence="9" key="1">
    <citation type="journal article" date="2020" name="Stud. Mycol.">
        <title>101 Dothideomycetes genomes: a test case for predicting lifestyles and emergence of pathogens.</title>
        <authorList>
            <person name="Haridas S."/>
            <person name="Albert R."/>
            <person name="Binder M."/>
            <person name="Bloem J."/>
            <person name="Labutti K."/>
            <person name="Salamov A."/>
            <person name="Andreopoulos B."/>
            <person name="Baker S."/>
            <person name="Barry K."/>
            <person name="Bills G."/>
            <person name="Bluhm B."/>
            <person name="Cannon C."/>
            <person name="Castanera R."/>
            <person name="Culley D."/>
            <person name="Daum C."/>
            <person name="Ezra D."/>
            <person name="Gonzalez J."/>
            <person name="Henrissat B."/>
            <person name="Kuo A."/>
            <person name="Liang C."/>
            <person name="Lipzen A."/>
            <person name="Lutzoni F."/>
            <person name="Magnuson J."/>
            <person name="Mondo S."/>
            <person name="Nolan M."/>
            <person name="Ohm R."/>
            <person name="Pangilinan J."/>
            <person name="Park H.-J."/>
            <person name="Ramirez L."/>
            <person name="Alfaro M."/>
            <person name="Sun H."/>
            <person name="Tritt A."/>
            <person name="Yoshinaga Y."/>
            <person name="Zwiers L.-H."/>
            <person name="Turgeon B."/>
            <person name="Goodwin S."/>
            <person name="Spatafora J."/>
            <person name="Crous P."/>
            <person name="Grigoriev I."/>
        </authorList>
    </citation>
    <scope>NUCLEOTIDE SEQUENCE</scope>
    <source>
        <strain evidence="9">CBS 627.86</strain>
    </source>
</reference>
<evidence type="ECO:0000313" key="9">
    <source>
        <dbReference type="EMBL" id="KAF2107409.1"/>
    </source>
</evidence>
<feature type="transmembrane region" description="Helical" evidence="7">
    <location>
        <begin position="254"/>
        <end position="275"/>
    </location>
</feature>
<dbReference type="Pfam" id="PF20684">
    <property type="entry name" value="Fung_rhodopsin"/>
    <property type="match status" value="1"/>
</dbReference>
<evidence type="ECO:0000256" key="4">
    <source>
        <dbReference type="ARBA" id="ARBA00023136"/>
    </source>
</evidence>
<dbReference type="InterPro" id="IPR052337">
    <property type="entry name" value="SAT4-like"/>
</dbReference>
<evidence type="ECO:0000259" key="8">
    <source>
        <dbReference type="Pfam" id="PF20684"/>
    </source>
</evidence>
<evidence type="ECO:0000256" key="7">
    <source>
        <dbReference type="SAM" id="Phobius"/>
    </source>
</evidence>
<organism evidence="9 10">
    <name type="scientific">Lophiotrema nucula</name>
    <dbReference type="NCBI Taxonomy" id="690887"/>
    <lineage>
        <taxon>Eukaryota</taxon>
        <taxon>Fungi</taxon>
        <taxon>Dikarya</taxon>
        <taxon>Ascomycota</taxon>
        <taxon>Pezizomycotina</taxon>
        <taxon>Dothideomycetes</taxon>
        <taxon>Pleosporomycetidae</taxon>
        <taxon>Pleosporales</taxon>
        <taxon>Lophiotremataceae</taxon>
        <taxon>Lophiotrema</taxon>
    </lineage>
</organism>
<feature type="region of interest" description="Disordered" evidence="6">
    <location>
        <begin position="298"/>
        <end position="341"/>
    </location>
</feature>
<dbReference type="InterPro" id="IPR049326">
    <property type="entry name" value="Rhodopsin_dom_fungi"/>
</dbReference>
<keyword evidence="10" id="KW-1185">Reference proteome</keyword>
<keyword evidence="3 7" id="KW-1133">Transmembrane helix</keyword>
<feature type="domain" description="Rhodopsin" evidence="8">
    <location>
        <begin position="53"/>
        <end position="276"/>
    </location>
</feature>
<keyword evidence="2 7" id="KW-0812">Transmembrane</keyword>
<dbReference type="PANTHER" id="PTHR33048">
    <property type="entry name" value="PTH11-LIKE INTEGRAL MEMBRANE PROTEIN (AFU_ORTHOLOGUE AFUA_5G11245)"/>
    <property type="match status" value="1"/>
</dbReference>
<dbReference type="PANTHER" id="PTHR33048:SF156">
    <property type="entry name" value="INTEGRAL MEMBRANE PROTEIN"/>
    <property type="match status" value="1"/>
</dbReference>
<accession>A0A6A5YJI1</accession>
<feature type="transmembrane region" description="Helical" evidence="7">
    <location>
        <begin position="178"/>
        <end position="200"/>
    </location>
</feature>
<dbReference type="EMBL" id="ML977354">
    <property type="protein sequence ID" value="KAF2107409.1"/>
    <property type="molecule type" value="Genomic_DNA"/>
</dbReference>
<proteinExistence type="inferred from homology"/>
<feature type="transmembrane region" description="Helical" evidence="7">
    <location>
        <begin position="92"/>
        <end position="119"/>
    </location>
</feature>
<evidence type="ECO:0000256" key="5">
    <source>
        <dbReference type="ARBA" id="ARBA00038359"/>
    </source>
</evidence>
<comment type="subcellular location">
    <subcellularLocation>
        <location evidence="1">Membrane</location>
        <topology evidence="1">Multi-pass membrane protein</topology>
    </subcellularLocation>
</comment>
<gene>
    <name evidence="9" type="ORF">BDV96DRAFT_506119</name>
</gene>
<evidence type="ECO:0000256" key="3">
    <source>
        <dbReference type="ARBA" id="ARBA00022989"/>
    </source>
</evidence>
<evidence type="ECO:0000256" key="2">
    <source>
        <dbReference type="ARBA" id="ARBA00022692"/>
    </source>
</evidence>